<sequence length="749" mass="83617">MKLPVPWRHRLELALACLCRQEVLRAWHQVLHGAWKLAGHVVGVRGTAESQETSVCVVNVLTSDARSRETSADRSGTQEVPSRIWGQAAGCPRLLCFLLCPPHIVGPVEQKPQSLPEGSSLSSGPTRPVAHHLPAAMGSHQDFRSLQAKFQASQPETSELPLKSPKPEFKKLLKKFPQPELSEHSKKPPQPEFSVVPRKPPQPEFTKPSKPEFSERSKKFPQLEATLFPKKPPQPEVCGSPQKAFQREPSALAQKSQQLELNNPTSFPTEPKFNAFPRKSWQPEPNEATPKPEFNTFPKKPPQPEFSMLPRKPQQPQVGGLPNKSLPQPEFSEVPQMPPWKPEPSEPHPHSSQPNFSVFPKKIPPPQLSHLPKKPLQSEFGDLTRTSSEPQVCVFPKRPWQSEFKALSKKPPKPDLGGLPRTTSEPEVSLLPRKFPQPEGQGPPRKYSQPEPNALPKKPLQVEFFGGLSRKPPLPGSVSESSLPTAVEGSSPTFRARQQRSGALSHSGGSRLGLKPGHPPQQRPLPPISSLGPPPAKPPLPPDLRDVQSFQRPSAAATALRRTRSAAGIHIQARQSKDIPQDLDEIYEVYDDVEPTDDSRSSLKGRDAVPSTQQPPRKSQDLELRKEKAPQPQLLPTDPKVLKQIRKAEKAEREFRKKFKFEGEIVIQTRMMIDPNAKTRRGGGKHLGIRRGEILEVIEFTSEEEMLCRNTKGKYGYVPRTALLPLETEVYDDVAFWDPLESQPFPRGR</sequence>
<evidence type="ECO:0000256" key="7">
    <source>
        <dbReference type="SAM" id="MobiDB-lite"/>
    </source>
</evidence>
<dbReference type="InterPro" id="IPR036028">
    <property type="entry name" value="SH3-like_dom_sf"/>
</dbReference>
<feature type="compositionally biased region" description="Basic and acidic residues" evidence="7">
    <location>
        <begin position="207"/>
        <end position="218"/>
    </location>
</feature>
<dbReference type="GO" id="GO:0008289">
    <property type="term" value="F:lipid binding"/>
    <property type="evidence" value="ECO:0007669"/>
    <property type="project" value="UniProtKB-KW"/>
</dbReference>
<dbReference type="GO" id="GO:0050852">
    <property type="term" value="P:T cell receptor signaling pathway"/>
    <property type="evidence" value="ECO:0007669"/>
    <property type="project" value="TreeGrafter"/>
</dbReference>
<dbReference type="FunFam" id="2.30.30.40:FF:000179">
    <property type="entry name" value="PML-RARA regulated adaptor molecule 1"/>
    <property type="match status" value="1"/>
</dbReference>
<name>A0A8B7TBT5_HIPAR</name>
<feature type="compositionally biased region" description="Basic and acidic residues" evidence="7">
    <location>
        <begin position="597"/>
        <end position="607"/>
    </location>
</feature>
<accession>A0A8B7TBT5</accession>
<keyword evidence="3" id="KW-0446">Lipid-binding</keyword>
<evidence type="ECO:0000313" key="10">
    <source>
        <dbReference type="RefSeq" id="XP_019523146.1"/>
    </source>
</evidence>
<dbReference type="InterPro" id="IPR043443">
    <property type="entry name" value="FYB1/2-like"/>
</dbReference>
<feature type="compositionally biased region" description="Polar residues" evidence="7">
    <location>
        <begin position="499"/>
        <end position="508"/>
    </location>
</feature>
<dbReference type="GO" id="GO:0005886">
    <property type="term" value="C:plasma membrane"/>
    <property type="evidence" value="ECO:0007669"/>
    <property type="project" value="InterPro"/>
</dbReference>
<keyword evidence="9" id="KW-1185">Reference proteome</keyword>
<protein>
    <recommendedName>
        <fullName evidence="5">PML-RARA-regulated adapter molecule 1</fullName>
    </recommendedName>
</protein>
<dbReference type="OrthoDB" id="8889279at2759"/>
<feature type="compositionally biased region" description="Polar residues" evidence="7">
    <location>
        <begin position="253"/>
        <end position="268"/>
    </location>
</feature>
<dbReference type="PANTHER" id="PTHR16830:SF11">
    <property type="entry name" value="PML-RARA-REGULATED ADAPTER MOLECULE 1"/>
    <property type="match status" value="1"/>
</dbReference>
<dbReference type="GO" id="GO:0007229">
    <property type="term" value="P:integrin-mediated signaling pathway"/>
    <property type="evidence" value="ECO:0007669"/>
    <property type="project" value="InterPro"/>
</dbReference>
<feature type="compositionally biased region" description="Basic and acidic residues" evidence="7">
    <location>
        <begin position="618"/>
        <end position="629"/>
    </location>
</feature>
<dbReference type="InterPro" id="IPR001452">
    <property type="entry name" value="SH3_domain"/>
</dbReference>
<dbReference type="RefSeq" id="XP_019523146.1">
    <property type="nucleotide sequence ID" value="XM_019667601.1"/>
</dbReference>
<dbReference type="PANTHER" id="PTHR16830">
    <property type="entry name" value="SH2 CONTAINING ADAPTOR PRAM-1 RELATED"/>
    <property type="match status" value="1"/>
</dbReference>
<dbReference type="GO" id="GO:0072659">
    <property type="term" value="P:protein localization to plasma membrane"/>
    <property type="evidence" value="ECO:0007669"/>
    <property type="project" value="TreeGrafter"/>
</dbReference>
<organism evidence="9 10">
    <name type="scientific">Hipposideros armiger</name>
    <name type="common">Great Himalayan leaf-nosed bat</name>
    <dbReference type="NCBI Taxonomy" id="186990"/>
    <lineage>
        <taxon>Eukaryota</taxon>
        <taxon>Metazoa</taxon>
        <taxon>Chordata</taxon>
        <taxon>Craniata</taxon>
        <taxon>Vertebrata</taxon>
        <taxon>Euteleostomi</taxon>
        <taxon>Mammalia</taxon>
        <taxon>Eutheria</taxon>
        <taxon>Laurasiatheria</taxon>
        <taxon>Chiroptera</taxon>
        <taxon>Yinpterochiroptera</taxon>
        <taxon>Rhinolophoidea</taxon>
        <taxon>Hipposideridae</taxon>
        <taxon>Hipposideros</taxon>
    </lineage>
</organism>
<dbReference type="SUPFAM" id="SSF50044">
    <property type="entry name" value="SH3-domain"/>
    <property type="match status" value="1"/>
</dbReference>
<feature type="compositionally biased region" description="Polar residues" evidence="7">
    <location>
        <begin position="478"/>
        <end position="493"/>
    </location>
</feature>
<feature type="region of interest" description="Disordered" evidence="7">
    <location>
        <begin position="177"/>
        <end position="635"/>
    </location>
</feature>
<dbReference type="Proteomes" id="UP000694851">
    <property type="component" value="Unplaced"/>
</dbReference>
<dbReference type="AlphaFoldDB" id="A0A8B7TBT5"/>
<dbReference type="GeneID" id="109396057"/>
<evidence type="ECO:0000256" key="1">
    <source>
        <dbReference type="ARBA" id="ARBA00022443"/>
    </source>
</evidence>
<dbReference type="Pfam" id="PF14603">
    <property type="entry name" value="hSH3"/>
    <property type="match status" value="1"/>
</dbReference>
<dbReference type="CTD" id="84106"/>
<reference evidence="10" key="1">
    <citation type="submission" date="2025-08" db="UniProtKB">
        <authorList>
            <consortium name="RefSeq"/>
        </authorList>
    </citation>
    <scope>IDENTIFICATION</scope>
    <source>
        <tissue evidence="10">Muscle</tissue>
    </source>
</reference>
<evidence type="ECO:0000313" key="9">
    <source>
        <dbReference type="Proteomes" id="UP000694851"/>
    </source>
</evidence>
<feature type="domain" description="SH3" evidence="8">
    <location>
        <begin position="650"/>
        <end position="728"/>
    </location>
</feature>
<dbReference type="Gene3D" id="2.30.30.40">
    <property type="entry name" value="SH3 Domains"/>
    <property type="match status" value="1"/>
</dbReference>
<evidence type="ECO:0000256" key="4">
    <source>
        <dbReference type="ARBA" id="ARBA00063710"/>
    </source>
</evidence>
<feature type="compositionally biased region" description="Acidic residues" evidence="7">
    <location>
        <begin position="581"/>
        <end position="596"/>
    </location>
</feature>
<evidence type="ECO:0000256" key="3">
    <source>
        <dbReference type="ARBA" id="ARBA00023121"/>
    </source>
</evidence>
<feature type="compositionally biased region" description="Low complexity" evidence="7">
    <location>
        <begin position="114"/>
        <end position="125"/>
    </location>
</feature>
<evidence type="ECO:0000256" key="5">
    <source>
        <dbReference type="ARBA" id="ARBA00074948"/>
    </source>
</evidence>
<dbReference type="KEGG" id="hai:109396057"/>
<comment type="subunit">
    <text evidence="4">Interacts with SKAP2, LCP2 and DBNL. May interact with LYN. Interacts with NEK6.</text>
</comment>
<keyword evidence="2" id="KW-0597">Phosphoprotein</keyword>
<evidence type="ECO:0000256" key="6">
    <source>
        <dbReference type="PROSITE-ProRule" id="PRU00192"/>
    </source>
</evidence>
<feature type="region of interest" description="Disordered" evidence="7">
    <location>
        <begin position="110"/>
        <end position="132"/>
    </location>
</feature>
<evidence type="ECO:0000259" key="8">
    <source>
        <dbReference type="PROSITE" id="PS50002"/>
    </source>
</evidence>
<evidence type="ECO:0000256" key="2">
    <source>
        <dbReference type="ARBA" id="ARBA00022553"/>
    </source>
</evidence>
<gene>
    <name evidence="10" type="primary">PRAM1</name>
</gene>
<feature type="compositionally biased region" description="Pro residues" evidence="7">
    <location>
        <begin position="517"/>
        <end position="542"/>
    </location>
</feature>
<keyword evidence="1 6" id="KW-0728">SH3 domain</keyword>
<dbReference type="PROSITE" id="PS50002">
    <property type="entry name" value="SH3"/>
    <property type="match status" value="1"/>
</dbReference>
<dbReference type="InterPro" id="IPR029294">
    <property type="entry name" value="hSH3"/>
</dbReference>
<proteinExistence type="predicted"/>